<evidence type="ECO:0000313" key="3">
    <source>
        <dbReference type="EMBL" id="GEU85558.1"/>
    </source>
</evidence>
<reference evidence="3" key="1">
    <citation type="journal article" date="2019" name="Sci. Rep.">
        <title>Draft genome of Tanacetum cinerariifolium, the natural source of mosquito coil.</title>
        <authorList>
            <person name="Yamashiro T."/>
            <person name="Shiraishi A."/>
            <person name="Satake H."/>
            <person name="Nakayama K."/>
        </authorList>
    </citation>
    <scope>NUCLEOTIDE SEQUENCE</scope>
</reference>
<dbReference type="InterPro" id="IPR036967">
    <property type="entry name" value="Ribosomal_uS11_sf"/>
</dbReference>
<dbReference type="GO" id="GO:0005840">
    <property type="term" value="C:ribosome"/>
    <property type="evidence" value="ECO:0007669"/>
    <property type="project" value="UniProtKB-KW"/>
</dbReference>
<organism evidence="3">
    <name type="scientific">Tanacetum cinerariifolium</name>
    <name type="common">Dalmatian daisy</name>
    <name type="synonym">Chrysanthemum cinerariifolium</name>
    <dbReference type="NCBI Taxonomy" id="118510"/>
    <lineage>
        <taxon>Eukaryota</taxon>
        <taxon>Viridiplantae</taxon>
        <taxon>Streptophyta</taxon>
        <taxon>Embryophyta</taxon>
        <taxon>Tracheophyta</taxon>
        <taxon>Spermatophyta</taxon>
        <taxon>Magnoliopsida</taxon>
        <taxon>eudicotyledons</taxon>
        <taxon>Gunneridae</taxon>
        <taxon>Pentapetalae</taxon>
        <taxon>asterids</taxon>
        <taxon>campanulids</taxon>
        <taxon>Asterales</taxon>
        <taxon>Asteraceae</taxon>
        <taxon>Asteroideae</taxon>
        <taxon>Anthemideae</taxon>
        <taxon>Anthemidinae</taxon>
        <taxon>Tanacetum</taxon>
    </lineage>
</organism>
<name>A0A6L2NH40_TANCI</name>
<comment type="caution">
    <text evidence="3">The sequence shown here is derived from an EMBL/GenBank/DDBJ whole genome shotgun (WGS) entry which is preliminary data.</text>
</comment>
<dbReference type="Gene3D" id="3.30.420.80">
    <property type="entry name" value="Ribosomal protein S11"/>
    <property type="match status" value="1"/>
</dbReference>
<sequence length="135" mass="15612">MNPKLKRTTREHREDVTLRPATREGELVFGVAHIFTPFNDTFIHVTDIPLPNELLSFNIHLWIRYDFKAIHDVHSALATPMPLVLGVNLILTLLSKDYDQFIQNYNMHGMGKTIPELHAMLKLQRKLFPGKLQLS</sequence>
<accession>A0A6L2NH40</accession>
<dbReference type="GO" id="GO:0006412">
    <property type="term" value="P:translation"/>
    <property type="evidence" value="ECO:0007669"/>
    <property type="project" value="InterPro"/>
</dbReference>
<evidence type="ECO:0000256" key="1">
    <source>
        <dbReference type="ARBA" id="ARBA00022980"/>
    </source>
</evidence>
<gene>
    <name evidence="3" type="ORF">Tci_057536</name>
</gene>
<keyword evidence="2" id="KW-0687">Ribonucleoprotein</keyword>
<dbReference type="GO" id="GO:0003735">
    <property type="term" value="F:structural constituent of ribosome"/>
    <property type="evidence" value="ECO:0007669"/>
    <property type="project" value="InterPro"/>
</dbReference>
<dbReference type="EMBL" id="BKCJ010009133">
    <property type="protein sequence ID" value="GEU85558.1"/>
    <property type="molecule type" value="Genomic_DNA"/>
</dbReference>
<dbReference type="AlphaFoldDB" id="A0A6L2NH40"/>
<evidence type="ECO:0000256" key="2">
    <source>
        <dbReference type="ARBA" id="ARBA00023274"/>
    </source>
</evidence>
<protein>
    <submittedName>
        <fullName evidence="3">Uncharacterized protein</fullName>
    </submittedName>
</protein>
<dbReference type="GO" id="GO:1990904">
    <property type="term" value="C:ribonucleoprotein complex"/>
    <property type="evidence" value="ECO:0007669"/>
    <property type="project" value="UniProtKB-KW"/>
</dbReference>
<proteinExistence type="predicted"/>
<keyword evidence="1" id="KW-0689">Ribosomal protein</keyword>